<protein>
    <submittedName>
        <fullName evidence="4">2-methylcitrate dehydratase PrpD</fullName>
    </submittedName>
</protein>
<dbReference type="PANTHER" id="PTHR16943:SF8">
    <property type="entry name" value="2-METHYLCITRATE DEHYDRATASE"/>
    <property type="match status" value="1"/>
</dbReference>
<evidence type="ECO:0000259" key="2">
    <source>
        <dbReference type="Pfam" id="PF03972"/>
    </source>
</evidence>
<dbReference type="PANTHER" id="PTHR16943">
    <property type="entry name" value="2-METHYLCITRATE DEHYDRATASE-RELATED"/>
    <property type="match status" value="1"/>
</dbReference>
<dbReference type="InterPro" id="IPR045336">
    <property type="entry name" value="MmgE_PrpD_N"/>
</dbReference>
<organism evidence="4 5">
    <name type="scientific">Brucella daejeonensis</name>
    <dbReference type="NCBI Taxonomy" id="659015"/>
    <lineage>
        <taxon>Bacteria</taxon>
        <taxon>Pseudomonadati</taxon>
        <taxon>Pseudomonadota</taxon>
        <taxon>Alphaproteobacteria</taxon>
        <taxon>Hyphomicrobiales</taxon>
        <taxon>Brucellaceae</taxon>
        <taxon>Brucella/Ochrobactrum group</taxon>
        <taxon>Brucella</taxon>
    </lineage>
</organism>
<name>A0A7W9AZY2_9HYPH</name>
<dbReference type="Pfam" id="PF19305">
    <property type="entry name" value="MmgE_PrpD_C"/>
    <property type="match status" value="1"/>
</dbReference>
<feature type="domain" description="MmgE/PrpD N-terminal" evidence="2">
    <location>
        <begin position="19"/>
        <end position="256"/>
    </location>
</feature>
<dbReference type="EMBL" id="JACIJG010000016">
    <property type="protein sequence ID" value="MBB5703691.1"/>
    <property type="molecule type" value="Genomic_DNA"/>
</dbReference>
<sequence length="468" mass="49418">MEETVENGAMSRALLGDAAEKLVAMRRADIPEAAFAEASVAIRDTIGVTVAGAREPSFVKLRSAIGRSIAPGPALLAGTSEKIDTLSAGLLNGTASHALDFDDCSNTMGGHPSAPIVPAIIALAEEADVDGETFIRAYLAGFEFETRLGRAVNFVHYDKGWHPTATLGTFGAAAASAAMLGLDVRSTAGALAIAASMAAGIKANFGTDVKPFHVGQAVRNGMLAAYMAREGVDASPVALEHPQGFFEVFNGADNYKAEMLLQGWADPLDIVEIGVAYKQHPCCASTHPAVDAALKLRNKHDLHPDQISAVRTFTHPRRLRHTNRPNPKSGLDAKFSVQYVVARALLEGVVSPAVFTEEAVMASDIRALMARIVSSPHPSADMSSSEHFFADVEIDLTDGRTLKAHVDRPLGRDRDHPLPEGALERKFLACTVPTLGLPVAEKLCAGLADLRQASSVAGLFSMLAASGR</sequence>
<dbReference type="GO" id="GO:0016829">
    <property type="term" value="F:lyase activity"/>
    <property type="evidence" value="ECO:0007669"/>
    <property type="project" value="InterPro"/>
</dbReference>
<evidence type="ECO:0000313" key="4">
    <source>
        <dbReference type="EMBL" id="MBB5703691.1"/>
    </source>
</evidence>
<keyword evidence="5" id="KW-1185">Reference proteome</keyword>
<feature type="domain" description="MmgE/PrpD C-terminal" evidence="3">
    <location>
        <begin position="280"/>
        <end position="436"/>
    </location>
</feature>
<comment type="caution">
    <text evidence="4">The sequence shown here is derived from an EMBL/GenBank/DDBJ whole genome shotgun (WGS) entry which is preliminary data.</text>
</comment>
<proteinExistence type="inferred from homology"/>
<dbReference type="InterPro" id="IPR036148">
    <property type="entry name" value="MmgE/PrpD_sf"/>
</dbReference>
<gene>
    <name evidence="4" type="ORF">FHS76_003600</name>
</gene>
<dbReference type="Gene3D" id="1.10.4100.10">
    <property type="entry name" value="2-methylcitrate dehydratase PrpD"/>
    <property type="match status" value="1"/>
</dbReference>
<evidence type="ECO:0000259" key="3">
    <source>
        <dbReference type="Pfam" id="PF19305"/>
    </source>
</evidence>
<reference evidence="4 5" key="1">
    <citation type="submission" date="2020-08" db="EMBL/GenBank/DDBJ databases">
        <title>Genomic Encyclopedia of Type Strains, Phase IV (KMG-IV): sequencing the most valuable type-strain genomes for metagenomic binning, comparative biology and taxonomic classification.</title>
        <authorList>
            <person name="Goeker M."/>
        </authorList>
    </citation>
    <scope>NUCLEOTIDE SEQUENCE [LARGE SCALE GENOMIC DNA]</scope>
    <source>
        <strain evidence="4 5">DSM 26944</strain>
    </source>
</reference>
<dbReference type="RefSeq" id="WP_183655818.1">
    <property type="nucleotide sequence ID" value="NZ_JACIJG010000016.1"/>
</dbReference>
<dbReference type="AlphaFoldDB" id="A0A7W9AZY2"/>
<evidence type="ECO:0000256" key="1">
    <source>
        <dbReference type="ARBA" id="ARBA00006174"/>
    </source>
</evidence>
<dbReference type="Pfam" id="PF03972">
    <property type="entry name" value="MmgE_PrpD_N"/>
    <property type="match status" value="1"/>
</dbReference>
<dbReference type="SUPFAM" id="SSF103378">
    <property type="entry name" value="2-methylcitrate dehydratase PrpD"/>
    <property type="match status" value="1"/>
</dbReference>
<dbReference type="InterPro" id="IPR045337">
    <property type="entry name" value="MmgE_PrpD_C"/>
</dbReference>
<dbReference type="InterPro" id="IPR005656">
    <property type="entry name" value="MmgE_PrpD"/>
</dbReference>
<dbReference type="InterPro" id="IPR042183">
    <property type="entry name" value="MmgE/PrpD_sf_1"/>
</dbReference>
<comment type="similarity">
    <text evidence="1">Belongs to the PrpD family.</text>
</comment>
<dbReference type="InterPro" id="IPR042188">
    <property type="entry name" value="MmgE/PrpD_sf_2"/>
</dbReference>
<accession>A0A7W9AZY2</accession>
<dbReference type="Gene3D" id="3.30.1330.120">
    <property type="entry name" value="2-methylcitrate dehydratase PrpD"/>
    <property type="match status" value="1"/>
</dbReference>
<evidence type="ECO:0000313" key="5">
    <source>
        <dbReference type="Proteomes" id="UP000555546"/>
    </source>
</evidence>
<dbReference type="Proteomes" id="UP000555546">
    <property type="component" value="Unassembled WGS sequence"/>
</dbReference>